<accession>A0A0F9UJW6</accession>
<organism evidence="2">
    <name type="scientific">marine sediment metagenome</name>
    <dbReference type="NCBI Taxonomy" id="412755"/>
    <lineage>
        <taxon>unclassified sequences</taxon>
        <taxon>metagenomes</taxon>
        <taxon>ecological metagenomes</taxon>
    </lineage>
</organism>
<keyword evidence="1" id="KW-0812">Transmembrane</keyword>
<evidence type="ECO:0000256" key="1">
    <source>
        <dbReference type="SAM" id="Phobius"/>
    </source>
</evidence>
<evidence type="ECO:0000313" key="2">
    <source>
        <dbReference type="EMBL" id="KKN87662.1"/>
    </source>
</evidence>
<evidence type="ECO:0008006" key="3">
    <source>
        <dbReference type="Google" id="ProtNLM"/>
    </source>
</evidence>
<feature type="transmembrane region" description="Helical" evidence="1">
    <location>
        <begin position="29"/>
        <end position="47"/>
    </location>
</feature>
<reference evidence="2" key="1">
    <citation type="journal article" date="2015" name="Nature">
        <title>Complex archaea that bridge the gap between prokaryotes and eukaryotes.</title>
        <authorList>
            <person name="Spang A."/>
            <person name="Saw J.H."/>
            <person name="Jorgensen S.L."/>
            <person name="Zaremba-Niedzwiedzka K."/>
            <person name="Martijn J."/>
            <person name="Lind A.E."/>
            <person name="van Eijk R."/>
            <person name="Schleper C."/>
            <person name="Guy L."/>
            <person name="Ettema T.J."/>
        </authorList>
    </citation>
    <scope>NUCLEOTIDE SEQUENCE</scope>
</reference>
<comment type="caution">
    <text evidence="2">The sequence shown here is derived from an EMBL/GenBank/DDBJ whole genome shotgun (WGS) entry which is preliminary data.</text>
</comment>
<keyword evidence="1" id="KW-0472">Membrane</keyword>
<protein>
    <recommendedName>
        <fullName evidence="3">Cell division protein FtsL</fullName>
    </recommendedName>
</protein>
<proteinExistence type="predicted"/>
<sequence length="117" mass="13682">MNNILAINSFILTIRPFIPGLKWKFNLRIFYLLCFGLIGIFFVLYIFQINSVIQKTYLLKNYEAEFNFLSEETQALGVKFAQANTLENIESLIKDLSYEKIEEIRYIQLVGSQVVTK</sequence>
<keyword evidence="1" id="KW-1133">Transmembrane helix</keyword>
<dbReference type="EMBL" id="LAZR01000136">
    <property type="protein sequence ID" value="KKN87662.1"/>
    <property type="molecule type" value="Genomic_DNA"/>
</dbReference>
<name>A0A0F9UJW6_9ZZZZ</name>
<dbReference type="AlphaFoldDB" id="A0A0F9UJW6"/>
<gene>
    <name evidence="2" type="ORF">LCGC14_0257120</name>
</gene>